<comment type="caution">
    <text evidence="2">The sequence shown here is derived from an EMBL/GenBank/DDBJ whole genome shotgun (WGS) entry which is preliminary data.</text>
</comment>
<reference evidence="2 3" key="1">
    <citation type="journal article" date="2017" name="BMC Genomics">
        <title>Comparative genomic and phylogenomic analyses of the Bifidobacteriaceae family.</title>
        <authorList>
            <person name="Lugli G.A."/>
            <person name="Milani C."/>
            <person name="Turroni F."/>
            <person name="Duranti S."/>
            <person name="Mancabelli L."/>
            <person name="Mangifesta M."/>
            <person name="Ferrario C."/>
            <person name="Modesto M."/>
            <person name="Mattarelli P."/>
            <person name="Jiri K."/>
            <person name="van Sinderen D."/>
            <person name="Ventura M."/>
        </authorList>
    </citation>
    <scope>NUCLEOTIDE SEQUENCE [LARGE SCALE GENOMIC DNA]</scope>
    <source>
        <strain evidence="2 3">DSM 22924</strain>
    </source>
</reference>
<organism evidence="2 3">
    <name type="scientific">Bombiscardovia coagulans</name>
    <dbReference type="NCBI Taxonomy" id="686666"/>
    <lineage>
        <taxon>Bacteria</taxon>
        <taxon>Bacillati</taxon>
        <taxon>Actinomycetota</taxon>
        <taxon>Actinomycetes</taxon>
        <taxon>Bifidobacteriales</taxon>
        <taxon>Bifidobacteriaceae</taxon>
        <taxon>Bombiscardovia</taxon>
    </lineage>
</organism>
<keyword evidence="1" id="KW-1133">Transmembrane helix</keyword>
<evidence type="ECO:0000313" key="2">
    <source>
        <dbReference type="EMBL" id="OZG51086.1"/>
    </source>
</evidence>
<gene>
    <name evidence="2" type="ORF">BOCO_0001</name>
</gene>
<dbReference type="EMBL" id="MWWS01000001">
    <property type="protein sequence ID" value="OZG51086.1"/>
    <property type="molecule type" value="Genomic_DNA"/>
</dbReference>
<dbReference type="OrthoDB" id="3240424at2"/>
<accession>A0A261EWP8</accession>
<dbReference type="Proteomes" id="UP000216004">
    <property type="component" value="Unassembled WGS sequence"/>
</dbReference>
<dbReference type="RefSeq" id="WP_158520370.1">
    <property type="nucleotide sequence ID" value="NZ_MWWS01000001.1"/>
</dbReference>
<protein>
    <submittedName>
        <fullName evidence="2">Uncharacterized protein</fullName>
    </submittedName>
</protein>
<evidence type="ECO:0000256" key="1">
    <source>
        <dbReference type="SAM" id="Phobius"/>
    </source>
</evidence>
<sequence length="647" mass="70626">GVSSGDMDPKLSNFDTHERYVGKTDGNGVIKNAPNASVSSASDGFWRVVDNGGVVTQFPVVDNAGVVNYYLLREMDSPYSRADNPLYDPLYNPSPDVIFDLPYHTTNKTTQLDTVTGVRSPVEVAGNVYHLHLFPKNVAKNDLMKTATKVVDVDGKDRGALYAQVGDTISWEVDYRLYNEASPVLGDGKLDIKEIQKYTGKNRNGKDYAVVFADRLPSGLKMLGGSPGVDPVPQVKLNWQDASGAAHSAPIDAKYNAAEGEIVISSRRDSQGNYVVGTGMNLYRNVINNEPWWDQFIFPFASSSLDYFLPDDTDPQLNGNLWAFALSVGDFTRVFLDESSVSGVSHLWLSWTYETKLTGGGGDFVGHRSGLLVNEVAAETIDSIQIKDGSLRADAVVATPGLQFGKSNKPEEGDLLAYGAPYAIFRLTRPEDRYGSMSFLYEDGNFYDADSEGTPQGPPNGVKPVQAMSTNSGIVTFVGIPIVKKDPRDPNSPGKVTELKFGLYEYKEAEVTQGIVYIRPERVFKYVDFSEYAGKTPAELVRTRGGKGVAADINKLDFGPYQCPLLLDDHGVPRFTDNRGQQIDKVLMNWRPGQADPGKVGALPLTGGRGILNMLFVGIVLMIMGLAYRKLKHDKVLSSGPAHAGKQ</sequence>
<keyword evidence="1" id="KW-0812">Transmembrane</keyword>
<proteinExistence type="predicted"/>
<name>A0A261EWP8_9BIFI</name>
<feature type="transmembrane region" description="Helical" evidence="1">
    <location>
        <begin position="610"/>
        <end position="628"/>
    </location>
</feature>
<keyword evidence="3" id="KW-1185">Reference proteome</keyword>
<evidence type="ECO:0000313" key="3">
    <source>
        <dbReference type="Proteomes" id="UP000216004"/>
    </source>
</evidence>
<keyword evidence="1" id="KW-0472">Membrane</keyword>
<feature type="non-terminal residue" evidence="2">
    <location>
        <position position="1"/>
    </location>
</feature>
<dbReference type="AlphaFoldDB" id="A0A261EWP8"/>